<evidence type="ECO:0000256" key="5">
    <source>
        <dbReference type="SAM" id="MobiDB-lite"/>
    </source>
</evidence>
<evidence type="ECO:0000256" key="2">
    <source>
        <dbReference type="ARBA" id="ARBA00022692"/>
    </source>
</evidence>
<accession>A0A7D9H4K6</accession>
<feature type="transmembrane region" description="Helical" evidence="6">
    <location>
        <begin position="492"/>
        <end position="512"/>
    </location>
</feature>
<feature type="transmembrane region" description="Helical" evidence="6">
    <location>
        <begin position="443"/>
        <end position="466"/>
    </location>
</feature>
<feature type="region of interest" description="Disordered" evidence="5">
    <location>
        <begin position="672"/>
        <end position="702"/>
    </location>
</feature>
<dbReference type="GO" id="GO:0016020">
    <property type="term" value="C:membrane"/>
    <property type="evidence" value="ECO:0007669"/>
    <property type="project" value="UniProtKB-SubCell"/>
</dbReference>
<feature type="transmembrane region" description="Helical" evidence="6">
    <location>
        <begin position="280"/>
        <end position="297"/>
    </location>
</feature>
<feature type="compositionally biased region" description="Low complexity" evidence="5">
    <location>
        <begin position="23"/>
        <end position="38"/>
    </location>
</feature>
<dbReference type="AlphaFoldDB" id="A0A7D9H4K6"/>
<dbReference type="InterPro" id="IPR002645">
    <property type="entry name" value="STAS_dom"/>
</dbReference>
<gene>
    <name evidence="8" type="primary">SUL1</name>
    <name evidence="8" type="ORF">DEBR0S7_01486G</name>
</gene>
<feature type="region of interest" description="Disordered" evidence="5">
    <location>
        <begin position="782"/>
        <end position="808"/>
    </location>
</feature>
<dbReference type="EMBL" id="CABFWN010000007">
    <property type="protein sequence ID" value="VUG20328.1"/>
    <property type="molecule type" value="Genomic_DNA"/>
</dbReference>
<dbReference type="InterPro" id="IPR001902">
    <property type="entry name" value="SLC26A/SulP_fam"/>
</dbReference>
<feature type="compositionally biased region" description="Basic and acidic residues" evidence="5">
    <location>
        <begin position="690"/>
        <end position="702"/>
    </location>
</feature>
<dbReference type="SUPFAM" id="SSF52091">
    <property type="entry name" value="SpoIIaa-like"/>
    <property type="match status" value="1"/>
</dbReference>
<feature type="transmembrane region" description="Helical" evidence="6">
    <location>
        <begin position="198"/>
        <end position="220"/>
    </location>
</feature>
<comment type="subcellular location">
    <subcellularLocation>
        <location evidence="1">Membrane</location>
        <topology evidence="1">Multi-pass membrane protein</topology>
    </subcellularLocation>
</comment>
<keyword evidence="9" id="KW-1185">Reference proteome</keyword>
<dbReference type="PANTHER" id="PTHR11814">
    <property type="entry name" value="SULFATE TRANSPORTER"/>
    <property type="match status" value="1"/>
</dbReference>
<dbReference type="InterPro" id="IPR018045">
    <property type="entry name" value="S04_transporter_CS"/>
</dbReference>
<feature type="transmembrane region" description="Helical" evidence="6">
    <location>
        <begin position="309"/>
        <end position="333"/>
    </location>
</feature>
<dbReference type="InterPro" id="IPR036513">
    <property type="entry name" value="STAS_dom_sf"/>
</dbReference>
<dbReference type="NCBIfam" id="TIGR00815">
    <property type="entry name" value="sulP"/>
    <property type="match status" value="1"/>
</dbReference>
<feature type="transmembrane region" description="Helical" evidence="6">
    <location>
        <begin position="406"/>
        <end position="423"/>
    </location>
</feature>
<dbReference type="Gene3D" id="3.30.750.24">
    <property type="entry name" value="STAS domain"/>
    <property type="match status" value="1"/>
</dbReference>
<evidence type="ECO:0000256" key="1">
    <source>
        <dbReference type="ARBA" id="ARBA00004141"/>
    </source>
</evidence>
<dbReference type="PROSITE" id="PS01130">
    <property type="entry name" value="SLC26A"/>
    <property type="match status" value="1"/>
</dbReference>
<proteinExistence type="predicted"/>
<keyword evidence="4 6" id="KW-0472">Membrane</keyword>
<dbReference type="InterPro" id="IPR011547">
    <property type="entry name" value="SLC26A/SulP_dom"/>
</dbReference>
<name>A0A7D9H4K6_DEKBR</name>
<protein>
    <submittedName>
        <fullName evidence="8">DEBR0S7_01486g1_1</fullName>
    </submittedName>
</protein>
<feature type="transmembrane region" description="Helical" evidence="6">
    <location>
        <begin position="145"/>
        <end position="163"/>
    </location>
</feature>
<feature type="transmembrane region" description="Helical" evidence="6">
    <location>
        <begin position="227"/>
        <end position="246"/>
    </location>
</feature>
<dbReference type="Pfam" id="PF00916">
    <property type="entry name" value="Sulfate_transp"/>
    <property type="match status" value="1"/>
</dbReference>
<evidence type="ECO:0000313" key="9">
    <source>
        <dbReference type="Proteomes" id="UP000478008"/>
    </source>
</evidence>
<evidence type="ECO:0000259" key="7">
    <source>
        <dbReference type="PROSITE" id="PS50801"/>
    </source>
</evidence>
<evidence type="ECO:0000256" key="4">
    <source>
        <dbReference type="ARBA" id="ARBA00023136"/>
    </source>
</evidence>
<feature type="transmembrane region" description="Helical" evidence="6">
    <location>
        <begin position="364"/>
        <end position="386"/>
    </location>
</feature>
<keyword evidence="2 6" id="KW-0812">Transmembrane</keyword>
<evidence type="ECO:0000256" key="6">
    <source>
        <dbReference type="SAM" id="Phobius"/>
    </source>
</evidence>
<evidence type="ECO:0000256" key="3">
    <source>
        <dbReference type="ARBA" id="ARBA00022989"/>
    </source>
</evidence>
<evidence type="ECO:0000313" key="8">
    <source>
        <dbReference type="EMBL" id="VUG20328.1"/>
    </source>
</evidence>
<dbReference type="PROSITE" id="PS50801">
    <property type="entry name" value="STAS"/>
    <property type="match status" value="1"/>
</dbReference>
<organism evidence="8 9">
    <name type="scientific">Dekkera bruxellensis</name>
    <name type="common">Brettanomyces custersii</name>
    <dbReference type="NCBI Taxonomy" id="5007"/>
    <lineage>
        <taxon>Eukaryota</taxon>
        <taxon>Fungi</taxon>
        <taxon>Dikarya</taxon>
        <taxon>Ascomycota</taxon>
        <taxon>Saccharomycotina</taxon>
        <taxon>Pichiomycetes</taxon>
        <taxon>Pichiales</taxon>
        <taxon>Pichiaceae</taxon>
        <taxon>Brettanomyces</taxon>
    </lineage>
</organism>
<feature type="compositionally biased region" description="Low complexity" evidence="5">
    <location>
        <begin position="672"/>
        <end position="681"/>
    </location>
</feature>
<feature type="region of interest" description="Disordered" evidence="5">
    <location>
        <begin position="19"/>
        <end position="38"/>
    </location>
</feature>
<feature type="domain" description="STAS" evidence="7">
    <location>
        <begin position="606"/>
        <end position="786"/>
    </location>
</feature>
<dbReference type="GO" id="GO:0008271">
    <property type="term" value="F:secondary active sulfate transmembrane transporter activity"/>
    <property type="evidence" value="ECO:0007669"/>
    <property type="project" value="InterPro"/>
</dbReference>
<reference evidence="8 9" key="1">
    <citation type="submission" date="2019-07" db="EMBL/GenBank/DDBJ databases">
        <authorList>
            <person name="Friedrich A."/>
            <person name="Schacherer J."/>
        </authorList>
    </citation>
    <scope>NUCLEOTIDE SEQUENCE [LARGE SCALE GENOMIC DNA]</scope>
</reference>
<dbReference type="Proteomes" id="UP000478008">
    <property type="component" value="Unassembled WGS sequence"/>
</dbReference>
<keyword evidence="3 6" id="KW-1133">Transmembrane helix</keyword>
<feature type="transmembrane region" description="Helical" evidence="6">
    <location>
        <begin position="115"/>
        <end position="133"/>
    </location>
</feature>
<sequence>MPAGGASIRKTGTTEVITERLQGSDYDGASSRSSAGSIGKEQKTYINGLPKYDLTVSSEEQHVKVGDYHEKVITVKDYFKNVSSHPGKKAKRYVKSLFPIAGWIAHYPFMPSWIYSDFVAGLTVGIVLVPQGMSYAQLAGLSPEYGLYSSFIGLLMYSIFATSKDVSIGPVAVMSMEVGKIITRVQSKYGDKYTGPEIATTLALLCGAITFAIGVLRLGFIVELIPLPAVLAFMGGSAFSIIVGQVPGLMGFNKHVNTREAAYKVVINTLKNLHRTKVDAAFGLVCLFILYAWRYLAARLYRRYPKNKFYFYLQHVRAAIVIIFATLISYLVIRHRPTTEKTPFSVIGKIHSGLQDVEMFHPPAGLAADLASNLPVATIVLVLEHISIAKSFGRINDYKINPNQEFIAIGVTNLVGTFFHSYPATGSFSRTALKSKCGVKTPFSGMFGGACVLLAIYCFTSAFYYIPKAALCAIIIHAVSDLIPSYKVTLNLFRVAPIDGAIFVIGIFLAVFTAIENGIYFCMAAAAAHILWRLCITNGSVLGRIKVVSTVNPVIKSGDAASSPQAGSKQLVSHFEWVPLPHTAGNPSKVHTRYVNNAVDVVPPPPGVVVYRLSESFIYPNSSRQADAILDEVKRVTRNGKANKEPTWNHPGPLVVRNPFKGSLKAIGKFAARASRRTSSSQDGNEAEIEENKRQDGLENDDPRPRLRVLHLDFSQVVGIDATSIQALIDLKKAVQTYCNCEYEIHFSGIINPWVIRALVNAGFGGSKVSSFRRASGDIESAAGSAGHAGANDDEPDTDDPLSIVTVDNRPQTDSNHIDYLDTGVKYDRLVALYDTDHPHFHFNIPSYSEFE</sequence>